<dbReference type="SMART" id="SM00743">
    <property type="entry name" value="Agenet"/>
    <property type="match status" value="2"/>
</dbReference>
<dbReference type="AlphaFoldDB" id="A0A0B2PZ72"/>
<dbReference type="PANTHER" id="PTHR31917">
    <property type="entry name" value="AGENET DOMAIN-CONTAINING PROTEIN-RELATED"/>
    <property type="match status" value="1"/>
</dbReference>
<dbReference type="PANTHER" id="PTHR31917:SF147">
    <property type="entry name" value="AGENET DOMAIN-CONTAINING PROTEIN"/>
    <property type="match status" value="1"/>
</dbReference>
<reference evidence="2" key="1">
    <citation type="submission" date="2014-07" db="EMBL/GenBank/DDBJ databases">
        <title>Identification of a novel salt tolerance gene in wild soybean by whole-genome sequencing.</title>
        <authorList>
            <person name="Lam H.-M."/>
            <person name="Qi X."/>
            <person name="Li M.-W."/>
            <person name="Liu X."/>
            <person name="Xie M."/>
            <person name="Ni M."/>
            <person name="Xu X."/>
        </authorList>
    </citation>
    <scope>NUCLEOTIDE SEQUENCE [LARGE SCALE GENOMIC DNA]</scope>
    <source>
        <tissue evidence="2">Root</tissue>
    </source>
</reference>
<organism evidence="2">
    <name type="scientific">Glycine soja</name>
    <name type="common">Wild soybean</name>
    <dbReference type="NCBI Taxonomy" id="3848"/>
    <lineage>
        <taxon>Eukaryota</taxon>
        <taxon>Viridiplantae</taxon>
        <taxon>Streptophyta</taxon>
        <taxon>Embryophyta</taxon>
        <taxon>Tracheophyta</taxon>
        <taxon>Spermatophyta</taxon>
        <taxon>Magnoliopsida</taxon>
        <taxon>eudicotyledons</taxon>
        <taxon>Gunneridae</taxon>
        <taxon>Pentapetalae</taxon>
        <taxon>rosids</taxon>
        <taxon>fabids</taxon>
        <taxon>Fabales</taxon>
        <taxon>Fabaceae</taxon>
        <taxon>Papilionoideae</taxon>
        <taxon>50 kb inversion clade</taxon>
        <taxon>NPAAA clade</taxon>
        <taxon>indigoferoid/millettioid clade</taxon>
        <taxon>Phaseoleae</taxon>
        <taxon>Glycine</taxon>
        <taxon>Glycine subgen. Soja</taxon>
    </lineage>
</organism>
<dbReference type="InterPro" id="IPR014002">
    <property type="entry name" value="Agenet_dom_plant"/>
</dbReference>
<name>A0A0B2PZ72_GLYSO</name>
<dbReference type="InterPro" id="IPR008395">
    <property type="entry name" value="Agenet-like_dom"/>
</dbReference>
<dbReference type="CDD" id="cd20405">
    <property type="entry name" value="Tudor_Agenet_AtDUF_rpt1_3"/>
    <property type="match status" value="1"/>
</dbReference>
<proteinExistence type="predicted"/>
<dbReference type="Pfam" id="PF05641">
    <property type="entry name" value="Agenet"/>
    <property type="match status" value="2"/>
</dbReference>
<feature type="domain" description="Agenet" evidence="1">
    <location>
        <begin position="22"/>
        <end position="90"/>
    </location>
</feature>
<evidence type="ECO:0000313" key="2">
    <source>
        <dbReference type="EMBL" id="KHN12842.1"/>
    </source>
</evidence>
<protein>
    <recommendedName>
        <fullName evidence="1">Agenet domain-containing protein</fullName>
    </recommendedName>
</protein>
<accession>A0A0B2PZ72</accession>
<dbReference type="EMBL" id="KN662943">
    <property type="protein sequence ID" value="KHN12842.1"/>
    <property type="molecule type" value="Genomic_DNA"/>
</dbReference>
<gene>
    <name evidence="2" type="ORF">glysoja_029376</name>
</gene>
<evidence type="ECO:0000259" key="1">
    <source>
        <dbReference type="SMART" id="SM00743"/>
    </source>
</evidence>
<feature type="domain" description="Agenet" evidence="1">
    <location>
        <begin position="93"/>
        <end position="194"/>
    </location>
</feature>
<dbReference type="Proteomes" id="UP000053555">
    <property type="component" value="Unassembled WGS sequence"/>
</dbReference>
<sequence length="212" mass="24795">MEHPPEMEIKPEEYSRRQLKESKFKKGIVEEVSRDDKGYKGVWFLDTVVDIIGKDRFQVEYRDLKTNGGTQLLKEEIDARLIRPCPPEVSFAGPFKQFQEVDAWYNNDGWWEAVAHEKSSELVKKFGDMMPKTKNSTGIKVMLKRHKPNDSSKKPRDNGKYLVEYLTLKTDDWTEQLKEVADASDIRPYPPDVKRVNCFALREMVDAWYNEG</sequence>